<evidence type="ECO:0000256" key="1">
    <source>
        <dbReference type="SAM" id="MobiDB-lite"/>
    </source>
</evidence>
<evidence type="ECO:0000313" key="2">
    <source>
        <dbReference type="EMBL" id="GAH62273.1"/>
    </source>
</evidence>
<name>X1IXJ8_9ZZZZ</name>
<dbReference type="EMBL" id="BARU01032887">
    <property type="protein sequence ID" value="GAH62273.1"/>
    <property type="molecule type" value="Genomic_DNA"/>
</dbReference>
<feature type="region of interest" description="Disordered" evidence="1">
    <location>
        <begin position="66"/>
        <end position="85"/>
    </location>
</feature>
<reference evidence="2" key="1">
    <citation type="journal article" date="2014" name="Front. Microbiol.">
        <title>High frequency of phylogenetically diverse reductive dehalogenase-homologous genes in deep subseafloor sedimentary metagenomes.</title>
        <authorList>
            <person name="Kawai M."/>
            <person name="Futagami T."/>
            <person name="Toyoda A."/>
            <person name="Takaki Y."/>
            <person name="Nishi S."/>
            <person name="Hori S."/>
            <person name="Arai W."/>
            <person name="Tsubouchi T."/>
            <person name="Morono Y."/>
            <person name="Uchiyama I."/>
            <person name="Ito T."/>
            <person name="Fujiyama A."/>
            <person name="Inagaki F."/>
            <person name="Takami H."/>
        </authorList>
    </citation>
    <scope>NUCLEOTIDE SEQUENCE</scope>
    <source>
        <strain evidence="2">Expedition CK06-06</strain>
    </source>
</reference>
<protein>
    <submittedName>
        <fullName evidence="2">Uncharacterized protein</fullName>
    </submittedName>
</protein>
<accession>X1IXJ8</accession>
<dbReference type="AlphaFoldDB" id="X1IXJ8"/>
<organism evidence="2">
    <name type="scientific">marine sediment metagenome</name>
    <dbReference type="NCBI Taxonomy" id="412755"/>
    <lineage>
        <taxon>unclassified sequences</taxon>
        <taxon>metagenomes</taxon>
        <taxon>ecological metagenomes</taxon>
    </lineage>
</organism>
<gene>
    <name evidence="2" type="ORF">S03H2_51803</name>
</gene>
<comment type="caution">
    <text evidence="2">The sequence shown here is derived from an EMBL/GenBank/DDBJ whole genome shotgun (WGS) entry which is preliminary data.</text>
</comment>
<sequence>MNYDPNCSLCRKDKLAPQPYADEICWETVCPLHGQVMLVLNDHRPQPTPEEWVHIKEVATKRHPDKKFRGEGMHSMPQHWHEHLV</sequence>
<proteinExistence type="predicted"/>